<keyword evidence="4 9" id="KW-0732">Signal</keyword>
<dbReference type="InterPro" id="IPR022409">
    <property type="entry name" value="PKD/Chitinase_dom"/>
</dbReference>
<keyword evidence="5" id="KW-0378">Hydrolase</keyword>
<feature type="domain" description="PKD" evidence="10">
    <location>
        <begin position="348"/>
        <end position="436"/>
    </location>
</feature>
<evidence type="ECO:0000256" key="4">
    <source>
        <dbReference type="ARBA" id="ARBA00022729"/>
    </source>
</evidence>
<keyword evidence="2" id="KW-0645">Protease</keyword>
<dbReference type="InterPro" id="IPR026444">
    <property type="entry name" value="Secre_tail"/>
</dbReference>
<evidence type="ECO:0000256" key="2">
    <source>
        <dbReference type="ARBA" id="ARBA00022670"/>
    </source>
</evidence>
<evidence type="ECO:0000313" key="12">
    <source>
        <dbReference type="Proteomes" id="UP001250698"/>
    </source>
</evidence>
<dbReference type="Gene3D" id="2.60.120.260">
    <property type="entry name" value="Galactose-binding domain-like"/>
    <property type="match status" value="1"/>
</dbReference>
<dbReference type="Pfam" id="PF18911">
    <property type="entry name" value="PKD_4"/>
    <property type="match status" value="1"/>
</dbReference>
<comment type="similarity">
    <text evidence="1">Belongs to the peptidase M43B family.</text>
</comment>
<dbReference type="SUPFAM" id="SSF49299">
    <property type="entry name" value="PKD domain"/>
    <property type="match status" value="1"/>
</dbReference>
<dbReference type="EMBL" id="JAWDJT010000003">
    <property type="protein sequence ID" value="MDU0370025.1"/>
    <property type="molecule type" value="Genomic_DNA"/>
</dbReference>
<gene>
    <name evidence="11" type="ORF">ROI90_06435</name>
</gene>
<dbReference type="InterPro" id="IPR035986">
    <property type="entry name" value="PKD_dom_sf"/>
</dbReference>
<evidence type="ECO:0000256" key="1">
    <source>
        <dbReference type="ARBA" id="ARBA00008721"/>
    </source>
</evidence>
<evidence type="ECO:0000256" key="3">
    <source>
        <dbReference type="ARBA" id="ARBA00022723"/>
    </source>
</evidence>
<dbReference type="InterPro" id="IPR024079">
    <property type="entry name" value="MetalloPept_cat_dom_sf"/>
</dbReference>
<name>A0ABU3TFA8_9BACT</name>
<evidence type="ECO:0000256" key="5">
    <source>
        <dbReference type="ARBA" id="ARBA00022801"/>
    </source>
</evidence>
<protein>
    <submittedName>
        <fullName evidence="11">M43 family zinc metalloprotease</fullName>
    </submittedName>
</protein>
<reference evidence="11 12" key="1">
    <citation type="submission" date="2023-10" db="EMBL/GenBank/DDBJ databases">
        <title>Hymenobacter endophyticus sp. nov., an isolate from the leaf tissues of wheat.</title>
        <authorList>
            <person name="Dai Y."/>
        </authorList>
    </citation>
    <scope>NUCLEOTIDE SEQUENCE [LARGE SCALE GENOMIC DNA]</scope>
    <source>
        <strain evidence="11 12">ZK17L-C2</strain>
    </source>
</reference>
<dbReference type="Gene3D" id="2.60.40.10">
    <property type="entry name" value="Immunoglobulins"/>
    <property type="match status" value="1"/>
</dbReference>
<proteinExistence type="inferred from homology"/>
<dbReference type="PANTHER" id="PTHR47466">
    <property type="match status" value="1"/>
</dbReference>
<dbReference type="CDD" id="cd00146">
    <property type="entry name" value="PKD"/>
    <property type="match status" value="1"/>
</dbReference>
<evidence type="ECO:0000256" key="6">
    <source>
        <dbReference type="ARBA" id="ARBA00022833"/>
    </source>
</evidence>
<dbReference type="InterPro" id="IPR008754">
    <property type="entry name" value="Peptidase_M43"/>
</dbReference>
<evidence type="ECO:0000256" key="7">
    <source>
        <dbReference type="ARBA" id="ARBA00023049"/>
    </source>
</evidence>
<evidence type="ECO:0000259" key="10">
    <source>
        <dbReference type="PROSITE" id="PS50093"/>
    </source>
</evidence>
<evidence type="ECO:0000313" key="11">
    <source>
        <dbReference type="EMBL" id="MDU0370025.1"/>
    </source>
</evidence>
<dbReference type="InterPro" id="IPR000601">
    <property type="entry name" value="PKD_dom"/>
</dbReference>
<dbReference type="Pfam" id="PF05572">
    <property type="entry name" value="Peptidase_M43"/>
    <property type="match status" value="1"/>
</dbReference>
<dbReference type="SUPFAM" id="SSF55486">
    <property type="entry name" value="Metalloproteases ('zincins'), catalytic domain"/>
    <property type="match status" value="1"/>
</dbReference>
<keyword evidence="6" id="KW-0862">Zinc</keyword>
<keyword evidence="12" id="KW-1185">Reference proteome</keyword>
<dbReference type="PROSITE" id="PS51257">
    <property type="entry name" value="PROKAR_LIPOPROTEIN"/>
    <property type="match status" value="1"/>
</dbReference>
<evidence type="ECO:0000256" key="9">
    <source>
        <dbReference type="SAM" id="SignalP"/>
    </source>
</evidence>
<dbReference type="PANTHER" id="PTHR47466:SF1">
    <property type="entry name" value="METALLOPROTEASE MEP1 (AFU_ORTHOLOGUE AFUA_1G07730)-RELATED"/>
    <property type="match status" value="1"/>
</dbReference>
<organism evidence="11 12">
    <name type="scientific">Hymenobacter endophyticus</name>
    <dbReference type="NCBI Taxonomy" id="3076335"/>
    <lineage>
        <taxon>Bacteria</taxon>
        <taxon>Pseudomonadati</taxon>
        <taxon>Bacteroidota</taxon>
        <taxon>Cytophagia</taxon>
        <taxon>Cytophagales</taxon>
        <taxon>Hymenobacteraceae</taxon>
        <taxon>Hymenobacter</taxon>
    </lineage>
</organism>
<dbReference type="RefSeq" id="WP_315997514.1">
    <property type="nucleotide sequence ID" value="NZ_JAWDJT010000003.1"/>
</dbReference>
<dbReference type="InterPro" id="IPR013783">
    <property type="entry name" value="Ig-like_fold"/>
</dbReference>
<feature type="signal peptide" evidence="9">
    <location>
        <begin position="1"/>
        <end position="25"/>
    </location>
</feature>
<dbReference type="SMART" id="SM00089">
    <property type="entry name" value="PKD"/>
    <property type="match status" value="1"/>
</dbReference>
<accession>A0ABU3TFA8</accession>
<dbReference type="NCBIfam" id="TIGR04183">
    <property type="entry name" value="Por_Secre_tail"/>
    <property type="match status" value="1"/>
</dbReference>
<dbReference type="NCBIfam" id="NF038128">
    <property type="entry name" value="choice_anch_J"/>
    <property type="match status" value="1"/>
</dbReference>
<keyword evidence="7 11" id="KW-0482">Metalloprotease</keyword>
<evidence type="ECO:0000256" key="8">
    <source>
        <dbReference type="ARBA" id="ARBA00023157"/>
    </source>
</evidence>
<dbReference type="Gene3D" id="3.40.390.10">
    <property type="entry name" value="Collagenase (Catalytic Domain)"/>
    <property type="match status" value="1"/>
</dbReference>
<dbReference type="Proteomes" id="UP001250698">
    <property type="component" value="Unassembled WGS sequence"/>
</dbReference>
<dbReference type="PROSITE" id="PS50093">
    <property type="entry name" value="PKD"/>
    <property type="match status" value="1"/>
</dbReference>
<keyword evidence="3" id="KW-0479">Metal-binding</keyword>
<keyword evidence="8" id="KW-1015">Disulfide bond</keyword>
<sequence>MGKKLLLSLFWVLAFSCLYSVPVGAQARRSAGICGFDSLQQILFRRNPGSEQAYRAFLQQSNELAQQTSFRNATAARTPPDITVPVVVHIIHTGTANNITDAQVLDAIRIANEDYSKTNSDTADVIPAFRAIHANIGFRFRLAQRDPSGNCTTGITRTYSTQTLVGDNNVKNLIRWDPNRYLNVWVCENANGSGGYAYLPCTGSYGLDGIVVRNAQFGSIGTSANRPERARRTFTHEIAHYFGVPHTWGNSNTAGLPSNCGIDDGILDTPNTIGSSTTVCDLADAPCGVLANVQNHMDYAQCTKMFTLGQRAVMRNSLNLSCRSQLVSVANLQFTGTNDGYQSGPCPPVAQLSASTQVFCAGGTTRFTDFTSVSPDAAYQRRWVFVGGEPATSTEAAPTVRYSTPGLYPVSLSVTTAAGTSTTTRLQFIQVLSAASVRPLPLQESFENPAFMENNTAWQLTSSAGAPTPTWERQTTATPSHGQASLVVRNADIPAGTGSYLHVPALDVAALAGPLTMQFDYAYARRTAVASEALSVTFSTDCGANWSYPLTLSTEELNTQGSKLLPAFAPASAADWRTYSLALPAAFVQAGDAFRIRLYALSGGGNSLYLDNFRLSGTITPNRAAIERSVRVFPNPATHETTVAFQLPVTARVQIQVVDMLGRPLSSLPSTTYGAGLHQVPLPNAHHLSPGVYVVQLRLNNDVFQSRLLVQ</sequence>
<dbReference type="GO" id="GO:0008237">
    <property type="term" value="F:metallopeptidase activity"/>
    <property type="evidence" value="ECO:0007669"/>
    <property type="project" value="UniProtKB-KW"/>
</dbReference>
<feature type="chain" id="PRO_5047101415" evidence="9">
    <location>
        <begin position="26"/>
        <end position="711"/>
    </location>
</feature>
<comment type="caution">
    <text evidence="11">The sequence shown here is derived from an EMBL/GenBank/DDBJ whole genome shotgun (WGS) entry which is preliminary data.</text>
</comment>